<organism evidence="2">
    <name type="scientific">marine sediment metagenome</name>
    <dbReference type="NCBI Taxonomy" id="412755"/>
    <lineage>
        <taxon>unclassified sequences</taxon>
        <taxon>metagenomes</taxon>
        <taxon>ecological metagenomes</taxon>
    </lineage>
</organism>
<comment type="caution">
    <text evidence="2">The sequence shown here is derived from an EMBL/GenBank/DDBJ whole genome shotgun (WGS) entry which is preliminary data.</text>
</comment>
<evidence type="ECO:0000313" key="2">
    <source>
        <dbReference type="EMBL" id="GAJ17589.1"/>
    </source>
</evidence>
<dbReference type="EMBL" id="BARW01039046">
    <property type="protein sequence ID" value="GAJ17589.1"/>
    <property type="molecule type" value="Genomic_DNA"/>
</dbReference>
<gene>
    <name evidence="2" type="ORF">S12H4_59658</name>
</gene>
<reference evidence="2" key="1">
    <citation type="journal article" date="2014" name="Front. Microbiol.">
        <title>High frequency of phylogenetically diverse reductive dehalogenase-homologous genes in deep subseafloor sedimentary metagenomes.</title>
        <authorList>
            <person name="Kawai M."/>
            <person name="Futagami T."/>
            <person name="Toyoda A."/>
            <person name="Takaki Y."/>
            <person name="Nishi S."/>
            <person name="Hori S."/>
            <person name="Arai W."/>
            <person name="Tsubouchi T."/>
            <person name="Morono Y."/>
            <person name="Uchiyama I."/>
            <person name="Ito T."/>
            <person name="Fujiyama A."/>
            <person name="Inagaki F."/>
            <person name="Takami H."/>
        </authorList>
    </citation>
    <scope>NUCLEOTIDE SEQUENCE</scope>
    <source>
        <strain evidence="2">Expedition CK06-06</strain>
    </source>
</reference>
<evidence type="ECO:0000256" key="1">
    <source>
        <dbReference type="SAM" id="Phobius"/>
    </source>
</evidence>
<feature type="non-terminal residue" evidence="2">
    <location>
        <position position="136"/>
    </location>
</feature>
<protein>
    <recommendedName>
        <fullName evidence="3">Glycosyltransferase RgtA/B/C/D-like domain-containing protein</fullName>
    </recommendedName>
</protein>
<accession>X1UJ97</accession>
<dbReference type="AlphaFoldDB" id="X1UJ97"/>
<evidence type="ECO:0008006" key="3">
    <source>
        <dbReference type="Google" id="ProtNLM"/>
    </source>
</evidence>
<feature type="transmembrane region" description="Helical" evidence="1">
    <location>
        <begin position="86"/>
        <end position="108"/>
    </location>
</feature>
<keyword evidence="1" id="KW-0472">Membrane</keyword>
<keyword evidence="1" id="KW-0812">Transmembrane</keyword>
<sequence>MFKLAIVLVLGLGIFFRFYKLDSLPPSLYWEEAALGYDAYSIAQTGRDHHNNPWPLAAFESFGDWKPAGYFYALVPFVKMFGLSSWVVRLPSAISGIAIILGVGLLVYQLAKLQKKSHALRVLPTLPVWMCILTLG</sequence>
<keyword evidence="1" id="KW-1133">Transmembrane helix</keyword>
<name>X1UJ97_9ZZZZ</name>
<proteinExistence type="predicted"/>